<name>A0A674HR22_TAEGU</name>
<reference evidence="2" key="2">
    <citation type="submission" date="2025-08" db="UniProtKB">
        <authorList>
            <consortium name="Ensembl"/>
        </authorList>
    </citation>
    <scope>IDENTIFICATION</scope>
</reference>
<dbReference type="GeneTree" id="ENSGT01150000287906"/>
<evidence type="ECO:0000313" key="3">
    <source>
        <dbReference type="Proteomes" id="UP000007754"/>
    </source>
</evidence>
<accession>A0A674HR22</accession>
<evidence type="ECO:0000313" key="2">
    <source>
        <dbReference type="Ensembl" id="ENSTGUP00000037012.1"/>
    </source>
</evidence>
<dbReference type="Ensembl" id="ENSTGUT00000036436.1">
    <property type="protein sequence ID" value="ENSTGUP00000037012.1"/>
    <property type="gene ID" value="ENSTGUG00000021626.1"/>
</dbReference>
<proteinExistence type="predicted"/>
<evidence type="ECO:0000256" key="1">
    <source>
        <dbReference type="SAM" id="MobiDB-lite"/>
    </source>
</evidence>
<organism evidence="2 3">
    <name type="scientific">Taeniopygia guttata</name>
    <name type="common">Zebra finch</name>
    <name type="synonym">Poephila guttata</name>
    <dbReference type="NCBI Taxonomy" id="59729"/>
    <lineage>
        <taxon>Eukaryota</taxon>
        <taxon>Metazoa</taxon>
        <taxon>Chordata</taxon>
        <taxon>Craniata</taxon>
        <taxon>Vertebrata</taxon>
        <taxon>Euteleostomi</taxon>
        <taxon>Archelosauria</taxon>
        <taxon>Archosauria</taxon>
        <taxon>Dinosauria</taxon>
        <taxon>Saurischia</taxon>
        <taxon>Theropoda</taxon>
        <taxon>Coelurosauria</taxon>
        <taxon>Aves</taxon>
        <taxon>Neognathae</taxon>
        <taxon>Neoaves</taxon>
        <taxon>Telluraves</taxon>
        <taxon>Australaves</taxon>
        <taxon>Passeriformes</taxon>
        <taxon>Passeroidea</taxon>
        <taxon>Estrildidae</taxon>
        <taxon>Estrildinae</taxon>
        <taxon>Taeniopygia</taxon>
    </lineage>
</organism>
<sequence length="255" mass="26501">STPPSLQLPGSCPPGMLPGSCPPGMLPESCPPGMLPGSCPPGMLPGSCPPGMLPGSCPPGMLPGSCAPEMLPGSCPPGMLPGSCPPGMLPGSCPPGMLAGSCPPGMLPPAQGLQGLSQLPATKCSTKVLSKVIPREMLLPPPYHPSRVWILNPDVPFSCSKCLGCSIPWGENLPHHMEWPRSASWSITEHPTSQKTLKCQTLMEAQLSCHFFTWPWDSVHQGCGLESPTQSQLQPDIPPHPPCSEATGAAGTSWL</sequence>
<protein>
    <submittedName>
        <fullName evidence="2">Uncharacterized protein</fullName>
    </submittedName>
</protein>
<reference evidence="2" key="3">
    <citation type="submission" date="2025-09" db="UniProtKB">
        <authorList>
            <consortium name="Ensembl"/>
        </authorList>
    </citation>
    <scope>IDENTIFICATION</scope>
</reference>
<feature type="region of interest" description="Disordered" evidence="1">
    <location>
        <begin position="225"/>
        <end position="255"/>
    </location>
</feature>
<dbReference type="AlphaFoldDB" id="A0A674HR22"/>
<keyword evidence="3" id="KW-1185">Reference proteome</keyword>
<reference evidence="2 3" key="1">
    <citation type="journal article" date="2010" name="Nature">
        <title>The genome of a songbird.</title>
        <authorList>
            <person name="Warren W.C."/>
            <person name="Clayton D.F."/>
            <person name="Ellegren H."/>
            <person name="Arnold A.P."/>
            <person name="Hillier L.W."/>
            <person name="Kunstner A."/>
            <person name="Searle S."/>
            <person name="White S."/>
            <person name="Vilella A.J."/>
            <person name="Fairley S."/>
            <person name="Heger A."/>
            <person name="Kong L."/>
            <person name="Ponting C.P."/>
            <person name="Jarvis E.D."/>
            <person name="Mello C.V."/>
            <person name="Minx P."/>
            <person name="Lovell P."/>
            <person name="Velho T.A."/>
            <person name="Ferris M."/>
            <person name="Balakrishnan C.N."/>
            <person name="Sinha S."/>
            <person name="Blatti C."/>
            <person name="London S.E."/>
            <person name="Li Y."/>
            <person name="Lin Y.C."/>
            <person name="George J."/>
            <person name="Sweedler J."/>
            <person name="Southey B."/>
            <person name="Gunaratne P."/>
            <person name="Watson M."/>
            <person name="Nam K."/>
            <person name="Backstrom N."/>
            <person name="Smeds L."/>
            <person name="Nabholz B."/>
            <person name="Itoh Y."/>
            <person name="Whitney O."/>
            <person name="Pfenning A.R."/>
            <person name="Howard J."/>
            <person name="Volker M."/>
            <person name="Skinner B.M."/>
            <person name="Griffin D.K."/>
            <person name="Ye L."/>
            <person name="McLaren W.M."/>
            <person name="Flicek P."/>
            <person name="Quesada V."/>
            <person name="Velasco G."/>
            <person name="Lopez-Otin C."/>
            <person name="Puente X.S."/>
            <person name="Olender T."/>
            <person name="Lancet D."/>
            <person name="Smit A.F."/>
            <person name="Hubley R."/>
            <person name="Konkel M.K."/>
            <person name="Walker J.A."/>
            <person name="Batzer M.A."/>
            <person name="Gu W."/>
            <person name="Pollock D.D."/>
            <person name="Chen L."/>
            <person name="Cheng Z."/>
            <person name="Eichler E.E."/>
            <person name="Stapley J."/>
            <person name="Slate J."/>
            <person name="Ekblom R."/>
            <person name="Birkhead T."/>
            <person name="Burke T."/>
            <person name="Burt D."/>
            <person name="Scharff C."/>
            <person name="Adam I."/>
            <person name="Richard H."/>
            <person name="Sultan M."/>
            <person name="Soldatov A."/>
            <person name="Lehrach H."/>
            <person name="Edwards S.V."/>
            <person name="Yang S.P."/>
            <person name="Li X."/>
            <person name="Graves T."/>
            <person name="Fulton L."/>
            <person name="Nelson J."/>
            <person name="Chinwalla A."/>
            <person name="Hou S."/>
            <person name="Mardis E.R."/>
            <person name="Wilson R.K."/>
        </authorList>
    </citation>
    <scope>NUCLEOTIDE SEQUENCE [LARGE SCALE GENOMIC DNA]</scope>
</reference>
<dbReference type="Proteomes" id="UP000007754">
    <property type="component" value="Chromosome 20"/>
</dbReference>
<dbReference type="InParanoid" id="A0A674HR22"/>